<evidence type="ECO:0000313" key="7">
    <source>
        <dbReference type="EMBL" id="OSQ35881.1"/>
    </source>
</evidence>
<reference evidence="7 8" key="1">
    <citation type="submission" date="2014-03" db="EMBL/GenBank/DDBJ databases">
        <title>The draft genome sequence of Thalassospira mesophila JCM 18969.</title>
        <authorList>
            <person name="Lai Q."/>
            <person name="Shao Z."/>
        </authorList>
    </citation>
    <scope>NUCLEOTIDE SEQUENCE [LARGE SCALE GENOMIC DNA]</scope>
    <source>
        <strain evidence="7 8">JCM 18969</strain>
    </source>
</reference>
<proteinExistence type="predicted"/>
<comment type="caution">
    <text evidence="7">The sequence shown here is derived from an EMBL/GenBank/DDBJ whole genome shotgun (WGS) entry which is preliminary data.</text>
</comment>
<feature type="transmembrane region" description="Helical" evidence="5">
    <location>
        <begin position="392"/>
        <end position="421"/>
    </location>
</feature>
<name>A0A1Y2KVK5_9PROT</name>
<dbReference type="InterPro" id="IPR036513">
    <property type="entry name" value="STAS_dom_sf"/>
</dbReference>
<dbReference type="GO" id="GO:0055085">
    <property type="term" value="P:transmembrane transport"/>
    <property type="evidence" value="ECO:0007669"/>
    <property type="project" value="InterPro"/>
</dbReference>
<dbReference type="InterPro" id="IPR002645">
    <property type="entry name" value="STAS_dom"/>
</dbReference>
<dbReference type="Pfam" id="PF01740">
    <property type="entry name" value="STAS"/>
    <property type="match status" value="1"/>
</dbReference>
<evidence type="ECO:0000313" key="8">
    <source>
        <dbReference type="Proteomes" id="UP000193391"/>
    </source>
</evidence>
<evidence type="ECO:0000256" key="3">
    <source>
        <dbReference type="ARBA" id="ARBA00022989"/>
    </source>
</evidence>
<feature type="transmembrane region" description="Helical" evidence="5">
    <location>
        <begin position="66"/>
        <end position="85"/>
    </location>
</feature>
<dbReference type="GO" id="GO:0016020">
    <property type="term" value="C:membrane"/>
    <property type="evidence" value="ECO:0007669"/>
    <property type="project" value="UniProtKB-SubCell"/>
</dbReference>
<feature type="transmembrane region" description="Helical" evidence="5">
    <location>
        <begin position="139"/>
        <end position="157"/>
    </location>
</feature>
<accession>A0A1Y2KVK5</accession>
<evidence type="ECO:0000256" key="2">
    <source>
        <dbReference type="ARBA" id="ARBA00022692"/>
    </source>
</evidence>
<dbReference type="Gene3D" id="3.30.750.24">
    <property type="entry name" value="STAS domain"/>
    <property type="match status" value="1"/>
</dbReference>
<feature type="transmembrane region" description="Helical" evidence="5">
    <location>
        <begin position="105"/>
        <end position="127"/>
    </location>
</feature>
<keyword evidence="8" id="KW-1185">Reference proteome</keyword>
<keyword evidence="3 5" id="KW-1133">Transmembrane helix</keyword>
<dbReference type="SUPFAM" id="SSF52091">
    <property type="entry name" value="SpoIIaa-like"/>
    <property type="match status" value="1"/>
</dbReference>
<evidence type="ECO:0000259" key="6">
    <source>
        <dbReference type="PROSITE" id="PS50801"/>
    </source>
</evidence>
<feature type="transmembrane region" description="Helical" evidence="5">
    <location>
        <begin position="188"/>
        <end position="204"/>
    </location>
</feature>
<feature type="transmembrane region" description="Helical" evidence="5">
    <location>
        <begin position="211"/>
        <end position="232"/>
    </location>
</feature>
<dbReference type="Pfam" id="PF00916">
    <property type="entry name" value="Sulfate_transp"/>
    <property type="match status" value="1"/>
</dbReference>
<dbReference type="CDD" id="cd07042">
    <property type="entry name" value="STAS_SulP_like_sulfate_transporter"/>
    <property type="match status" value="1"/>
</dbReference>
<organism evidence="7 8">
    <name type="scientific">Thalassospira mesophila</name>
    <dbReference type="NCBI Taxonomy" id="1293891"/>
    <lineage>
        <taxon>Bacteria</taxon>
        <taxon>Pseudomonadati</taxon>
        <taxon>Pseudomonadota</taxon>
        <taxon>Alphaproteobacteria</taxon>
        <taxon>Rhodospirillales</taxon>
        <taxon>Thalassospiraceae</taxon>
        <taxon>Thalassospira</taxon>
    </lineage>
</organism>
<protein>
    <submittedName>
        <fullName evidence="7">Sulfate permease</fullName>
    </submittedName>
</protein>
<dbReference type="AlphaFoldDB" id="A0A1Y2KVK5"/>
<keyword evidence="4 5" id="KW-0472">Membrane</keyword>
<keyword evidence="2 5" id="KW-0812">Transmembrane</keyword>
<dbReference type="Proteomes" id="UP000193391">
    <property type="component" value="Unassembled WGS sequence"/>
</dbReference>
<feature type="transmembrane region" description="Helical" evidence="5">
    <location>
        <begin position="262"/>
        <end position="284"/>
    </location>
</feature>
<evidence type="ECO:0000256" key="5">
    <source>
        <dbReference type="SAM" id="Phobius"/>
    </source>
</evidence>
<comment type="subcellular location">
    <subcellularLocation>
        <location evidence="1">Membrane</location>
        <topology evidence="1">Multi-pass membrane protein</topology>
    </subcellularLocation>
</comment>
<dbReference type="EMBL" id="JFKA01000014">
    <property type="protein sequence ID" value="OSQ35881.1"/>
    <property type="molecule type" value="Genomic_DNA"/>
</dbReference>
<feature type="transmembrane region" description="Helical" evidence="5">
    <location>
        <begin position="38"/>
        <end position="59"/>
    </location>
</feature>
<dbReference type="InterPro" id="IPR011547">
    <property type="entry name" value="SLC26A/SulP_dom"/>
</dbReference>
<dbReference type="RefSeq" id="WP_085585911.1">
    <property type="nucleotide sequence ID" value="NZ_JFKA01000014.1"/>
</dbReference>
<sequence>MHHAPASAKKNSGWTLFLPKLVTVFREGYGLADLRQDAISGLTVAVVALPLSMALAIASGASPDKGLITAIIAGFFISAFGGSRFQIGGPTGAFVVVVFNVIAQYGYDGLIIATLMAGVMLIIAGLARFGTWIKYIPEPVVTGFTSGIAVIIFTSQIKDLFGLQMAEMPAEFIAKIEALWQARATLDPVNLAIALGALAIIILARRTAPKLPSFLIAVTIASIIVAAGNLPIDTIGSRFGGISANIGLPHLPTFTTARIMELMPSAFTIAFLAGIESLLSAMVADGMTGRRHRSNCELVAQGLANLASGVFGGLPATGAIARTATNIRSGAKSPISGILHAVFLLIFMLVLAPLADYIPLAALAAVLMVVAWNMSEIDRFARLLHGPIGDRLVLIVTFGLTVMVDLTVAIQAGVVLAAILFMHRMSESVIISQTTANDAIDDDGARSPSAGVLIRQDQPDASSDQPIARDGIPDNLEIYRLSGPLFFGVANRLTDVIDSVAGYPRDFILCMDDVPMIDASGASRIEHFISTCNRHGTRLFLVGLRPQPQKVLAGMGILDRSGLYVEIDIAAALQKVTPSAA</sequence>
<evidence type="ECO:0000256" key="4">
    <source>
        <dbReference type="ARBA" id="ARBA00023136"/>
    </source>
</evidence>
<dbReference type="STRING" id="1293891.TMES_20040"/>
<dbReference type="OrthoDB" id="9769739at2"/>
<feature type="domain" description="STAS" evidence="6">
    <location>
        <begin position="474"/>
        <end position="576"/>
    </location>
</feature>
<evidence type="ECO:0000256" key="1">
    <source>
        <dbReference type="ARBA" id="ARBA00004141"/>
    </source>
</evidence>
<dbReference type="InterPro" id="IPR001902">
    <property type="entry name" value="SLC26A/SulP_fam"/>
</dbReference>
<dbReference type="PROSITE" id="PS50801">
    <property type="entry name" value="STAS"/>
    <property type="match status" value="1"/>
</dbReference>
<feature type="transmembrane region" description="Helical" evidence="5">
    <location>
        <begin position="342"/>
        <end position="372"/>
    </location>
</feature>
<gene>
    <name evidence="7" type="ORF">TMES_20040</name>
</gene>
<dbReference type="PANTHER" id="PTHR11814">
    <property type="entry name" value="SULFATE TRANSPORTER"/>
    <property type="match status" value="1"/>
</dbReference>